<evidence type="ECO:0000313" key="1">
    <source>
        <dbReference type="EMBL" id="VCW66564.1"/>
    </source>
</evidence>
<name>A0A9X9LF77_GULGU</name>
<evidence type="ECO:0000313" key="2">
    <source>
        <dbReference type="Proteomes" id="UP000269945"/>
    </source>
</evidence>
<keyword evidence="2" id="KW-1185">Reference proteome</keyword>
<proteinExistence type="predicted"/>
<dbReference type="Proteomes" id="UP000269945">
    <property type="component" value="Unassembled WGS sequence"/>
</dbReference>
<dbReference type="EMBL" id="CYRY02001896">
    <property type="protein sequence ID" value="VCW66564.1"/>
    <property type="molecule type" value="Genomic_DNA"/>
</dbReference>
<reference evidence="1 2" key="1">
    <citation type="submission" date="2018-10" db="EMBL/GenBank/DDBJ databases">
        <authorList>
            <person name="Ekblom R."/>
            <person name="Jareborg N."/>
        </authorList>
    </citation>
    <scope>NUCLEOTIDE SEQUENCE [LARGE SCALE GENOMIC DNA]</scope>
    <source>
        <tissue evidence="1">Muscle</tissue>
    </source>
</reference>
<dbReference type="AlphaFoldDB" id="A0A9X9LF77"/>
<sequence>MRVGDVLGDNPNACSFQTVQTPRGEGYALYIELCFQLFCRLGVFQNAMYSGGRNLSPGRRLSPQSRILPSREEGWTKKTKVKAGSLSC</sequence>
<protein>
    <submittedName>
        <fullName evidence="1">Uncharacterized protein</fullName>
    </submittedName>
</protein>
<organism evidence="1 2">
    <name type="scientific">Gulo gulo</name>
    <name type="common">Wolverine</name>
    <name type="synonym">Gluton</name>
    <dbReference type="NCBI Taxonomy" id="48420"/>
    <lineage>
        <taxon>Eukaryota</taxon>
        <taxon>Metazoa</taxon>
        <taxon>Chordata</taxon>
        <taxon>Craniata</taxon>
        <taxon>Vertebrata</taxon>
        <taxon>Euteleostomi</taxon>
        <taxon>Mammalia</taxon>
        <taxon>Eutheria</taxon>
        <taxon>Laurasiatheria</taxon>
        <taxon>Carnivora</taxon>
        <taxon>Caniformia</taxon>
        <taxon>Musteloidea</taxon>
        <taxon>Mustelidae</taxon>
        <taxon>Guloninae</taxon>
        <taxon>Gulo</taxon>
    </lineage>
</organism>
<comment type="caution">
    <text evidence="1">The sequence shown here is derived from an EMBL/GenBank/DDBJ whole genome shotgun (WGS) entry which is preliminary data.</text>
</comment>
<gene>
    <name evidence="1" type="ORF">BN2614_LOCUS3</name>
</gene>
<accession>A0A9X9LF77</accession>